<evidence type="ECO:0000256" key="7">
    <source>
        <dbReference type="ARBA" id="ARBA00047899"/>
    </source>
</evidence>
<keyword evidence="2" id="KW-0723">Serine/threonine-protein kinase</keyword>
<evidence type="ECO:0000313" key="11">
    <source>
        <dbReference type="Proteomes" id="UP001601059"/>
    </source>
</evidence>
<keyword evidence="5" id="KW-0418">Kinase</keyword>
<comment type="catalytic activity">
    <reaction evidence="7">
        <text>L-threonyl-[protein] + ATP = O-phospho-L-threonyl-[protein] + ADP + H(+)</text>
        <dbReference type="Rhea" id="RHEA:46608"/>
        <dbReference type="Rhea" id="RHEA-COMP:11060"/>
        <dbReference type="Rhea" id="RHEA-COMP:11605"/>
        <dbReference type="ChEBI" id="CHEBI:15378"/>
        <dbReference type="ChEBI" id="CHEBI:30013"/>
        <dbReference type="ChEBI" id="CHEBI:30616"/>
        <dbReference type="ChEBI" id="CHEBI:61977"/>
        <dbReference type="ChEBI" id="CHEBI:456216"/>
        <dbReference type="EC" id="2.7.11.1"/>
    </reaction>
</comment>
<dbReference type="InterPro" id="IPR011009">
    <property type="entry name" value="Kinase-like_dom_sf"/>
</dbReference>
<keyword evidence="6" id="KW-0067">ATP-binding</keyword>
<dbReference type="RefSeq" id="WP_389359784.1">
    <property type="nucleotide sequence ID" value="NZ_JBIACK010000002.1"/>
</dbReference>
<protein>
    <recommendedName>
        <fullName evidence="1">non-specific serine/threonine protein kinase</fullName>
        <ecNumber evidence="1">2.7.11.1</ecNumber>
    </recommendedName>
</protein>
<evidence type="ECO:0000256" key="2">
    <source>
        <dbReference type="ARBA" id="ARBA00022527"/>
    </source>
</evidence>
<evidence type="ECO:0000313" key="10">
    <source>
        <dbReference type="EMBL" id="MFE8700533.1"/>
    </source>
</evidence>
<feature type="domain" description="RIO-type" evidence="9">
    <location>
        <begin position="48"/>
        <end position="158"/>
    </location>
</feature>
<accession>A0ABW6KCA8</accession>
<sequence length="189" mass="22074">MESYFKKDNTDREGRITRKELAEYTLIGDGKDGEVYRISDDKCVKLFFKEDIQEKELEALQAGQSSPVIPRLYEYGKNYIVMEFVKGTSLARILKKEQQITEELTNKILLMLDELKKIGFTRWDTEIRHVLINEEGNLKVIDHKRAFSSESPVPTKLLKGFKKYGLSGDFLAHVNQLRPSVYSEWKKYK</sequence>
<keyword evidence="4" id="KW-0547">Nucleotide-binding</keyword>
<comment type="caution">
    <text evidence="10">The sequence shown here is derived from an EMBL/GenBank/DDBJ whole genome shotgun (WGS) entry which is preliminary data.</text>
</comment>
<dbReference type="EMBL" id="JBIACK010000002">
    <property type="protein sequence ID" value="MFE8700533.1"/>
    <property type="molecule type" value="Genomic_DNA"/>
</dbReference>
<evidence type="ECO:0000256" key="8">
    <source>
        <dbReference type="ARBA" id="ARBA00048679"/>
    </source>
</evidence>
<dbReference type="EC" id="2.7.11.1" evidence="1"/>
<keyword evidence="3" id="KW-0808">Transferase</keyword>
<dbReference type="InterPro" id="IPR018934">
    <property type="entry name" value="RIO_dom"/>
</dbReference>
<evidence type="ECO:0000256" key="1">
    <source>
        <dbReference type="ARBA" id="ARBA00012513"/>
    </source>
</evidence>
<keyword evidence="11" id="KW-1185">Reference proteome</keyword>
<gene>
    <name evidence="10" type="ORF">ACFYKX_07910</name>
</gene>
<evidence type="ECO:0000259" key="9">
    <source>
        <dbReference type="Pfam" id="PF01163"/>
    </source>
</evidence>
<evidence type="ECO:0000256" key="6">
    <source>
        <dbReference type="ARBA" id="ARBA00022840"/>
    </source>
</evidence>
<proteinExistence type="predicted"/>
<name>A0ABW6KCA8_9BACI</name>
<reference evidence="10 11" key="1">
    <citation type="submission" date="2024-08" db="EMBL/GenBank/DDBJ databases">
        <title>Two novel Cytobacillus novel species.</title>
        <authorList>
            <person name="Liu G."/>
        </authorList>
    </citation>
    <scope>NUCLEOTIDE SEQUENCE [LARGE SCALE GENOMIC DNA]</scope>
    <source>
        <strain evidence="10 11">FJAT-54145</strain>
    </source>
</reference>
<dbReference type="SUPFAM" id="SSF56112">
    <property type="entry name" value="Protein kinase-like (PK-like)"/>
    <property type="match status" value="1"/>
</dbReference>
<organism evidence="10 11">
    <name type="scientific">Cytobacillus spartinae</name>
    <dbReference type="NCBI Taxonomy" id="3299023"/>
    <lineage>
        <taxon>Bacteria</taxon>
        <taxon>Bacillati</taxon>
        <taxon>Bacillota</taxon>
        <taxon>Bacilli</taxon>
        <taxon>Bacillales</taxon>
        <taxon>Bacillaceae</taxon>
        <taxon>Cytobacillus</taxon>
    </lineage>
</organism>
<evidence type="ECO:0000256" key="4">
    <source>
        <dbReference type="ARBA" id="ARBA00022741"/>
    </source>
</evidence>
<dbReference type="Proteomes" id="UP001601059">
    <property type="component" value="Unassembled WGS sequence"/>
</dbReference>
<dbReference type="Pfam" id="PF01163">
    <property type="entry name" value="RIO1"/>
    <property type="match status" value="1"/>
</dbReference>
<evidence type="ECO:0000256" key="5">
    <source>
        <dbReference type="ARBA" id="ARBA00022777"/>
    </source>
</evidence>
<comment type="catalytic activity">
    <reaction evidence="8">
        <text>L-seryl-[protein] + ATP = O-phospho-L-seryl-[protein] + ADP + H(+)</text>
        <dbReference type="Rhea" id="RHEA:17989"/>
        <dbReference type="Rhea" id="RHEA-COMP:9863"/>
        <dbReference type="Rhea" id="RHEA-COMP:11604"/>
        <dbReference type="ChEBI" id="CHEBI:15378"/>
        <dbReference type="ChEBI" id="CHEBI:29999"/>
        <dbReference type="ChEBI" id="CHEBI:30616"/>
        <dbReference type="ChEBI" id="CHEBI:83421"/>
        <dbReference type="ChEBI" id="CHEBI:456216"/>
        <dbReference type="EC" id="2.7.11.1"/>
    </reaction>
</comment>
<dbReference type="Gene3D" id="1.10.510.10">
    <property type="entry name" value="Transferase(Phosphotransferase) domain 1"/>
    <property type="match status" value="1"/>
</dbReference>
<evidence type="ECO:0000256" key="3">
    <source>
        <dbReference type="ARBA" id="ARBA00022679"/>
    </source>
</evidence>